<gene>
    <name evidence="1" type="ORF">HPB50_017629</name>
</gene>
<evidence type="ECO:0000313" key="1">
    <source>
        <dbReference type="EMBL" id="KAH6922677.1"/>
    </source>
</evidence>
<accession>A0ACB7RLF8</accession>
<dbReference type="EMBL" id="CM023489">
    <property type="protein sequence ID" value="KAH6922677.1"/>
    <property type="molecule type" value="Genomic_DNA"/>
</dbReference>
<comment type="caution">
    <text evidence="1">The sequence shown here is derived from an EMBL/GenBank/DDBJ whole genome shotgun (WGS) entry which is preliminary data.</text>
</comment>
<protein>
    <submittedName>
        <fullName evidence="1">Uncharacterized protein</fullName>
    </submittedName>
</protein>
<dbReference type="Proteomes" id="UP000821845">
    <property type="component" value="Chromosome 9"/>
</dbReference>
<sequence>MGRDHDRRHHHKSSHKRKRSEDRDDRDSGRSKHERRSSPRCDSDDHRDRDSCGHRDQGRRHSSTRRDSVEYLDDRRSTERKHGQRDSSPNDTDRVPPKPERSSRTVERKSLSQFRHELSRIFFGDNSPISRHSKQYENFWTFLKKYEERKQKTTVEAGTSKATDPSECAESSLGLPLTYDPIHKVNFSLFPEEPKVLMLDAGVHIDSSDTSQSLTEEDVAEVRTVFHLYLDFLQRQKFQKLKKLREFQKNLPIAQYKDSILKVVSENSVVLIAGDTGCGKSTQIPQYLLNGGLEGIVCTQPRRIAAISLCKRVAVRDIE</sequence>
<proteinExistence type="predicted"/>
<keyword evidence="2" id="KW-1185">Reference proteome</keyword>
<organism evidence="1 2">
    <name type="scientific">Hyalomma asiaticum</name>
    <name type="common">Tick</name>
    <dbReference type="NCBI Taxonomy" id="266040"/>
    <lineage>
        <taxon>Eukaryota</taxon>
        <taxon>Metazoa</taxon>
        <taxon>Ecdysozoa</taxon>
        <taxon>Arthropoda</taxon>
        <taxon>Chelicerata</taxon>
        <taxon>Arachnida</taxon>
        <taxon>Acari</taxon>
        <taxon>Parasitiformes</taxon>
        <taxon>Ixodida</taxon>
        <taxon>Ixodoidea</taxon>
        <taxon>Ixodidae</taxon>
        <taxon>Hyalomminae</taxon>
        <taxon>Hyalomma</taxon>
    </lineage>
</organism>
<evidence type="ECO:0000313" key="2">
    <source>
        <dbReference type="Proteomes" id="UP000821845"/>
    </source>
</evidence>
<name>A0ACB7RLF8_HYAAI</name>
<reference evidence="1" key="1">
    <citation type="submission" date="2020-05" db="EMBL/GenBank/DDBJ databases">
        <title>Large-scale comparative analyses of tick genomes elucidate their genetic diversity and vector capacities.</title>
        <authorList>
            <person name="Jia N."/>
            <person name="Wang J."/>
            <person name="Shi W."/>
            <person name="Du L."/>
            <person name="Sun Y."/>
            <person name="Zhan W."/>
            <person name="Jiang J."/>
            <person name="Wang Q."/>
            <person name="Zhang B."/>
            <person name="Ji P."/>
            <person name="Sakyi L.B."/>
            <person name="Cui X."/>
            <person name="Yuan T."/>
            <person name="Jiang B."/>
            <person name="Yang W."/>
            <person name="Lam T.T.-Y."/>
            <person name="Chang Q."/>
            <person name="Ding S."/>
            <person name="Wang X."/>
            <person name="Zhu J."/>
            <person name="Ruan X."/>
            <person name="Zhao L."/>
            <person name="Wei J."/>
            <person name="Que T."/>
            <person name="Du C."/>
            <person name="Cheng J."/>
            <person name="Dai P."/>
            <person name="Han X."/>
            <person name="Huang E."/>
            <person name="Gao Y."/>
            <person name="Liu J."/>
            <person name="Shao H."/>
            <person name="Ye R."/>
            <person name="Li L."/>
            <person name="Wei W."/>
            <person name="Wang X."/>
            <person name="Wang C."/>
            <person name="Yang T."/>
            <person name="Huo Q."/>
            <person name="Li W."/>
            <person name="Guo W."/>
            <person name="Chen H."/>
            <person name="Zhou L."/>
            <person name="Ni X."/>
            <person name="Tian J."/>
            <person name="Zhou Y."/>
            <person name="Sheng Y."/>
            <person name="Liu T."/>
            <person name="Pan Y."/>
            <person name="Xia L."/>
            <person name="Li J."/>
            <person name="Zhao F."/>
            <person name="Cao W."/>
        </authorList>
    </citation>
    <scope>NUCLEOTIDE SEQUENCE</scope>
    <source>
        <strain evidence="1">Hyas-2018</strain>
    </source>
</reference>